<feature type="domain" description="vWA-MoxR associated protein N-terminal HTH" evidence="2">
    <location>
        <begin position="1"/>
        <end position="80"/>
    </location>
</feature>
<dbReference type="Pfam" id="PF00931">
    <property type="entry name" value="NB-ARC"/>
    <property type="match status" value="1"/>
</dbReference>
<proteinExistence type="predicted"/>
<accession>A0ABV4XGK7</accession>
<sequence>MTVEEALRIIDVALKPTKLNDVQEQVFRQSWEGQGYSGIAELMGYNAEYIKNIGAELWQLLSQAFREDVTKRNFKTVLRRWSSLTDVSDAQAETHLSKIATNYHQDWGEAPDVSVFYGRTEELSKLQRWITEDRCRLVALLGMGGLGKTALAGKLTEQIQNQFEYLIWRSVRYAPPLSGILSDLNTFFAQDVKIEKPETVESQISCLLNSLRAHRCLIVLDDWEMVLRDGDIAGYYRSGYEEYGQLLKRVAEERHQSCLLLMSREKSVDVASLAGETLPVRALQVKGLKPADAKKLLLTKGFSGWENGLDELIQLYRGHPAALKVMATTIQEIFNGDISQFIGQSSLVIGDIFANLIDQHFARLSSLGKTVMYWLAIAGKPVTFSYLKSKLWPSVSSSELLTVLESLVRRSLIEKETNANTNEASFTLQPVIMKYTVKQFIESMSQDIAKVMKTHDINELGLLRSHALIDEQNLNETILKRFQERWQGKQIEIPLKNLLLQLQEYEFKFKRYAEKNILLLLGEVNN</sequence>
<comment type="caution">
    <text evidence="3">The sequence shown here is derived from an EMBL/GenBank/DDBJ whole genome shotgun (WGS) entry which is preliminary data.</text>
</comment>
<name>A0ABV4XGK7_9CYAN</name>
<dbReference type="InterPro" id="IPR002182">
    <property type="entry name" value="NB-ARC"/>
</dbReference>
<dbReference type="RefSeq" id="WP_413274909.1">
    <property type="nucleotide sequence ID" value="NZ_JBHFNQ010000255.1"/>
</dbReference>
<reference evidence="3 4" key="1">
    <citation type="submission" date="2024-09" db="EMBL/GenBank/DDBJ databases">
        <title>Floridaenema gen nov. (Aerosakkonemataceae, Aerosakkonematales ord. nov., Cyanobacteria) from benthic tropical and subtropical fresh waters, with the description of four new species.</title>
        <authorList>
            <person name="Moretto J.A."/>
            <person name="Berthold D.E."/>
            <person name="Lefler F.W."/>
            <person name="Huang I.-S."/>
            <person name="Laughinghouse H. IV."/>
        </authorList>
    </citation>
    <scope>NUCLEOTIDE SEQUENCE [LARGE SCALE GENOMIC DNA]</scope>
    <source>
        <strain evidence="3 4">BLCC-F46</strain>
    </source>
</reference>
<dbReference type="InterPro" id="IPR027417">
    <property type="entry name" value="P-loop_NTPase"/>
</dbReference>
<gene>
    <name evidence="3" type="ORF">ACE1CC_34300</name>
</gene>
<dbReference type="PANTHER" id="PTHR36766:SF30">
    <property type="entry name" value="TIR-NBS TYPE DISEASE RESISTANCE PROTEIN-RELATED"/>
    <property type="match status" value="1"/>
</dbReference>
<feature type="domain" description="NB-ARC" evidence="1">
    <location>
        <begin position="121"/>
        <end position="226"/>
    </location>
</feature>
<dbReference type="PRINTS" id="PR00364">
    <property type="entry name" value="DISEASERSIST"/>
</dbReference>
<organism evidence="3 4">
    <name type="scientific">Floridaenema aerugineum BLCC-F46</name>
    <dbReference type="NCBI Taxonomy" id="3153654"/>
    <lineage>
        <taxon>Bacteria</taxon>
        <taxon>Bacillati</taxon>
        <taxon>Cyanobacteriota</taxon>
        <taxon>Cyanophyceae</taxon>
        <taxon>Oscillatoriophycideae</taxon>
        <taxon>Aerosakkonematales</taxon>
        <taxon>Aerosakkonemataceae</taxon>
        <taxon>Floridanema</taxon>
        <taxon>Floridanema aerugineum</taxon>
    </lineage>
</organism>
<dbReference type="Proteomes" id="UP001576774">
    <property type="component" value="Unassembled WGS sequence"/>
</dbReference>
<evidence type="ECO:0000259" key="1">
    <source>
        <dbReference type="Pfam" id="PF00931"/>
    </source>
</evidence>
<dbReference type="SUPFAM" id="SSF52540">
    <property type="entry name" value="P-loop containing nucleoside triphosphate hydrolases"/>
    <property type="match status" value="1"/>
</dbReference>
<protein>
    <submittedName>
        <fullName evidence="3">NB-ARC domain-containing protein</fullName>
    </submittedName>
</protein>
<dbReference type="Pfam" id="PF26355">
    <property type="entry name" value="HTH_VMAP-M9"/>
    <property type="match status" value="1"/>
</dbReference>
<evidence type="ECO:0000313" key="3">
    <source>
        <dbReference type="EMBL" id="MFB2881947.1"/>
    </source>
</evidence>
<dbReference type="EMBL" id="JBHFNQ010000255">
    <property type="protein sequence ID" value="MFB2881947.1"/>
    <property type="molecule type" value="Genomic_DNA"/>
</dbReference>
<evidence type="ECO:0000259" key="2">
    <source>
        <dbReference type="Pfam" id="PF26355"/>
    </source>
</evidence>
<dbReference type="Gene3D" id="3.40.50.300">
    <property type="entry name" value="P-loop containing nucleotide triphosphate hydrolases"/>
    <property type="match status" value="1"/>
</dbReference>
<dbReference type="InterPro" id="IPR058651">
    <property type="entry name" value="HTH_VMAP-M9"/>
</dbReference>
<dbReference type="PANTHER" id="PTHR36766">
    <property type="entry name" value="PLANT BROAD-SPECTRUM MILDEW RESISTANCE PROTEIN RPW8"/>
    <property type="match status" value="1"/>
</dbReference>
<evidence type="ECO:0000313" key="4">
    <source>
        <dbReference type="Proteomes" id="UP001576774"/>
    </source>
</evidence>
<keyword evidence="4" id="KW-1185">Reference proteome</keyword>